<comment type="caution">
    <text evidence="3">The sequence shown here is derived from an EMBL/GenBank/DDBJ whole genome shotgun (WGS) entry which is preliminary data.</text>
</comment>
<feature type="chain" id="PRO_5032764387" evidence="2">
    <location>
        <begin position="36"/>
        <end position="997"/>
    </location>
</feature>
<protein>
    <submittedName>
        <fullName evidence="3">Uncharacterized protein</fullName>
    </submittedName>
</protein>
<accession>A0A812KRR1</accession>
<reference evidence="3" key="1">
    <citation type="submission" date="2021-02" db="EMBL/GenBank/DDBJ databases">
        <authorList>
            <person name="Dougan E. K."/>
            <person name="Rhodes N."/>
            <person name="Thang M."/>
            <person name="Chan C."/>
        </authorList>
    </citation>
    <scope>NUCLEOTIDE SEQUENCE</scope>
</reference>
<proteinExistence type="predicted"/>
<evidence type="ECO:0000256" key="2">
    <source>
        <dbReference type="SAM" id="SignalP"/>
    </source>
</evidence>
<gene>
    <name evidence="3" type="ORF">SNAT2548_LOCUS9965</name>
</gene>
<keyword evidence="4" id="KW-1185">Reference proteome</keyword>
<feature type="signal peptide" evidence="2">
    <location>
        <begin position="1"/>
        <end position="35"/>
    </location>
</feature>
<dbReference type="AlphaFoldDB" id="A0A812KRR1"/>
<organism evidence="3 4">
    <name type="scientific">Symbiodinium natans</name>
    <dbReference type="NCBI Taxonomy" id="878477"/>
    <lineage>
        <taxon>Eukaryota</taxon>
        <taxon>Sar</taxon>
        <taxon>Alveolata</taxon>
        <taxon>Dinophyceae</taxon>
        <taxon>Suessiales</taxon>
        <taxon>Symbiodiniaceae</taxon>
        <taxon>Symbiodinium</taxon>
    </lineage>
</organism>
<feature type="region of interest" description="Disordered" evidence="1">
    <location>
        <begin position="594"/>
        <end position="706"/>
    </location>
</feature>
<feature type="compositionally biased region" description="Acidic residues" evidence="1">
    <location>
        <begin position="683"/>
        <end position="699"/>
    </location>
</feature>
<evidence type="ECO:0000313" key="4">
    <source>
        <dbReference type="Proteomes" id="UP000604046"/>
    </source>
</evidence>
<keyword evidence="2" id="KW-0732">Signal</keyword>
<dbReference type="EMBL" id="CAJNDS010000802">
    <property type="protein sequence ID" value="CAE7234948.1"/>
    <property type="molecule type" value="Genomic_DNA"/>
</dbReference>
<evidence type="ECO:0000313" key="3">
    <source>
        <dbReference type="EMBL" id="CAE7234948.1"/>
    </source>
</evidence>
<feature type="region of interest" description="Disordered" evidence="1">
    <location>
        <begin position="960"/>
        <end position="979"/>
    </location>
</feature>
<evidence type="ECO:0000256" key="1">
    <source>
        <dbReference type="SAM" id="MobiDB-lite"/>
    </source>
</evidence>
<name>A0A812KRR1_9DINO</name>
<dbReference type="OrthoDB" id="5855668at2759"/>
<sequence length="997" mass="109872">MDPGHQKLASVGSLALLPNCVHTLLLWFLPDGALCRLCNSSHFTCTAANEHPSWQQRVLQRFGGEFLELGYQLPKEWKQLHNRLTKASDSLSWLGGAEPHQRRSRFPTGSARQDMELQWSLVVPDESLGTLGALAVLCYDGRSCSLHDLATEKVTVLWSSRWNEGIEPLRAVVGQGCIYLLACASKVDIYSYSGSRQGELTLGQGKKLDLLRSATDLFLAEGRLIIESSSELLVWNTAARSHLCCIPPEAHAETEAEGLQGRPCGNGILATWFEEGGRDVKFWNMQDEPRLLMRWVPALSDPQCVLITFATSTFERLLVAIDSTNTVHVAVMQAMQDSEEGGCSVRSVELYSCQLFPGQSSRILPCSVAVRCGVLAFVEAADLEAQERQLHVWQLAHHGALLPTPIRLTAPFCTHGPTVSVPKPLMGRFVLLKGCSAVEESHPFVSVHLFSLDHVHEVQEVQEVQDGRERHRLRKLYTHGWENVSDSTLFRRAHPLADHLLGIWNLSDVRLDGKTSEPALKSFVLVNLSQMESGEPEKSAKSCLRRQLCFFKVHFIAFKDHADDPSNLSAATLAHLPRDVVRYYMANGIKPRGLQRFEDKDGNPVPKYIPKEPINSQAVPVKAMRIPSGSASGSRDTSKVGSSRTGTNLPSGSKSPESRGRSPAGSRVTSKSASASMRLENAVTDEEEEEPWPEEEDSDEDKKEKDAEHKLPIYLEEERLRLLNNGVGLGYERFRIIRAIRDGLPSAALDVLVDNMLHGGYGHSPSFKDAAAAALSDAEFYSLPGMARPGATKDLAGAALEKGRLAKRIRMGSDEDDDDVDYGARLRELALPPKSLDRRMEGRLGLLPRDRVQIKEPAPRRERTMTASSAVSRDPWETMRVEDGSAARTLLELSASRNESKDEAHGYPGVARGATKTLEEAAGMLTMMQSNGSKGTQDPPSPHMAMDDLQQELRLAGRARSNTNEPDMAAADTDIETEPVIDTLRQMSGNYASYASS</sequence>
<feature type="compositionally biased region" description="Polar residues" evidence="1">
    <location>
        <begin position="629"/>
        <end position="655"/>
    </location>
</feature>
<dbReference type="Proteomes" id="UP000604046">
    <property type="component" value="Unassembled WGS sequence"/>
</dbReference>